<evidence type="ECO:0000313" key="4">
    <source>
        <dbReference type="EMBL" id="JAB59262.1"/>
    </source>
</evidence>
<dbReference type="InterPro" id="IPR007307">
    <property type="entry name" value="Ltv1"/>
</dbReference>
<feature type="region of interest" description="Disordered" evidence="3">
    <location>
        <begin position="39"/>
        <end position="62"/>
    </location>
</feature>
<organism evidence="4">
    <name type="scientific">Corethrella appendiculata</name>
    <dbReference type="NCBI Taxonomy" id="1370023"/>
    <lineage>
        <taxon>Eukaryota</taxon>
        <taxon>Metazoa</taxon>
        <taxon>Ecdysozoa</taxon>
        <taxon>Arthropoda</taxon>
        <taxon>Hexapoda</taxon>
        <taxon>Insecta</taxon>
        <taxon>Pterygota</taxon>
        <taxon>Neoptera</taxon>
        <taxon>Endopterygota</taxon>
        <taxon>Diptera</taxon>
        <taxon>Nematocera</taxon>
        <taxon>Culicoidea</taxon>
        <taxon>Chaoboridae</taxon>
        <taxon>Corethrella</taxon>
    </lineage>
</organism>
<dbReference type="GO" id="GO:0005829">
    <property type="term" value="C:cytosol"/>
    <property type="evidence" value="ECO:0007669"/>
    <property type="project" value="TreeGrafter"/>
</dbReference>
<accession>U5EY17</accession>
<dbReference type="AlphaFoldDB" id="U5EY17"/>
<evidence type="ECO:0000256" key="3">
    <source>
        <dbReference type="SAM" id="MobiDB-lite"/>
    </source>
</evidence>
<dbReference type="GO" id="GO:0042274">
    <property type="term" value="P:ribosomal small subunit biogenesis"/>
    <property type="evidence" value="ECO:0007669"/>
    <property type="project" value="InterPro"/>
</dbReference>
<proteinExistence type="evidence at transcript level"/>
<dbReference type="PANTHER" id="PTHR21531">
    <property type="entry name" value="LOW-TEMPERATURE VIABILITY PROTEIN LTV1-RELATED"/>
    <property type="match status" value="1"/>
</dbReference>
<dbReference type="Pfam" id="PF04180">
    <property type="entry name" value="LTV"/>
    <property type="match status" value="1"/>
</dbReference>
<comment type="similarity">
    <text evidence="1">Belongs to the LTV1 family.</text>
</comment>
<feature type="compositionally biased region" description="Acidic residues" evidence="3">
    <location>
        <begin position="181"/>
        <end position="203"/>
    </location>
</feature>
<protein>
    <recommendedName>
        <fullName evidence="2">Protein LTV1 homolog</fullName>
    </recommendedName>
</protein>
<feature type="region of interest" description="Disordered" evidence="3">
    <location>
        <begin position="181"/>
        <end position="214"/>
    </location>
</feature>
<name>U5EY17_9DIPT</name>
<dbReference type="GO" id="GO:0030688">
    <property type="term" value="C:preribosome, small subunit precursor"/>
    <property type="evidence" value="ECO:0007669"/>
    <property type="project" value="TreeGrafter"/>
</dbReference>
<dbReference type="GO" id="GO:0000056">
    <property type="term" value="P:ribosomal small subunit export from nucleus"/>
    <property type="evidence" value="ECO:0007669"/>
    <property type="project" value="TreeGrafter"/>
</dbReference>
<evidence type="ECO:0000256" key="2">
    <source>
        <dbReference type="ARBA" id="ARBA00021561"/>
    </source>
</evidence>
<dbReference type="EMBL" id="GANO01000609">
    <property type="protein sequence ID" value="JAB59262.1"/>
    <property type="molecule type" value="mRNA"/>
</dbReference>
<feature type="region of interest" description="Disordered" evidence="3">
    <location>
        <begin position="89"/>
        <end position="121"/>
    </location>
</feature>
<sequence>MGKKKFIDKKKAVTFRLVNRSQRDPLIVDETAPQHVLVPIRPFPNKQPSCGSETGPKLDPIKRKQEQTKYGIYFDDDYDYLQHLKEPGQNTVHWEPIEPRSSGSKSSDKSVEKKPTIQLPSSVFESKFEEKEGLLGKTVIVKGPRPDWDPDVVAALDDDFDHQNPDNELEDNFMELACAEGDNDFDEDDEYEDYDGDEDEENYSDVPFNNDSDNEECDRLGPLMKEYDFDKEETKSRFTEYSMSSSVIRRNQQLTLLDDRFEKFYENYDEPEIGALDCEEIEGHVEISDDVLLKYAEEFESELNCGRRKLDTVGANKEKILQYASNIDTDEEELVEMEVVDKKEKWDCESILSTYSNIYNHPKLIEEPRKSNKILINDKTGMPKNILNGDNGKLTAKSLTKLQNEATGQVAGPKSLCDGSVISTLSVLSIRPKDESKDEKRERKRLLKEYRAERRIERKANTQAFKQEKFTQETSKINTLPGTKIL</sequence>
<reference evidence="4" key="1">
    <citation type="journal article" date="2014" name="Insect Biochem. Mol. Biol.">
        <title>An insight into the sialome of the frog biting fly, Corethrella appendiculata.</title>
        <authorList>
            <person name="Ribeiro J.M.C."/>
            <person name="Chagas A.C."/>
            <person name="Pham V.M."/>
            <person name="Lounibos L.P."/>
            <person name="Calvo E."/>
        </authorList>
    </citation>
    <scope>NUCLEOTIDE SEQUENCE</scope>
    <source>
        <tissue evidence="4">Salivary glands</tissue>
    </source>
</reference>
<evidence type="ECO:0000256" key="1">
    <source>
        <dbReference type="ARBA" id="ARBA00009078"/>
    </source>
</evidence>
<feature type="compositionally biased region" description="Basic and acidic residues" evidence="3">
    <location>
        <begin position="106"/>
        <end position="115"/>
    </location>
</feature>
<dbReference type="PANTHER" id="PTHR21531:SF0">
    <property type="entry name" value="PROTEIN LTV1 HOMOLOG"/>
    <property type="match status" value="1"/>
</dbReference>
<dbReference type="GO" id="GO:0005634">
    <property type="term" value="C:nucleus"/>
    <property type="evidence" value="ECO:0007669"/>
    <property type="project" value="TreeGrafter"/>
</dbReference>